<name>A0A6J4KZK6_9BACT</name>
<dbReference type="GO" id="GO:0047810">
    <property type="term" value="F:D-alanine-2-oxoglutarate aminotransferase activity"/>
    <property type="evidence" value="ECO:0007669"/>
    <property type="project" value="UniProtKB-EC"/>
</dbReference>
<keyword evidence="1" id="KW-0032">Aminotransferase</keyword>
<gene>
    <name evidence="1" type="ORF">AVDCRST_MAG11-1851</name>
</gene>
<dbReference type="SUPFAM" id="SSF56752">
    <property type="entry name" value="D-aminoacid aminotransferase-like PLP-dependent enzymes"/>
    <property type="match status" value="1"/>
</dbReference>
<dbReference type="AlphaFoldDB" id="A0A6J4KZK6"/>
<dbReference type="EMBL" id="CADCTU010000426">
    <property type="protein sequence ID" value="CAA9317547.1"/>
    <property type="molecule type" value="Genomic_DNA"/>
</dbReference>
<proteinExistence type="predicted"/>
<accession>A0A6J4KZK6</accession>
<dbReference type="InterPro" id="IPR036038">
    <property type="entry name" value="Aminotransferase-like"/>
</dbReference>
<feature type="non-terminal residue" evidence="1">
    <location>
        <position position="40"/>
    </location>
</feature>
<dbReference type="Gene3D" id="3.30.470.10">
    <property type="match status" value="1"/>
</dbReference>
<organism evidence="1">
    <name type="scientific">uncultured Gemmatimonadaceae bacterium</name>
    <dbReference type="NCBI Taxonomy" id="246130"/>
    <lineage>
        <taxon>Bacteria</taxon>
        <taxon>Pseudomonadati</taxon>
        <taxon>Gemmatimonadota</taxon>
        <taxon>Gemmatimonadia</taxon>
        <taxon>Gemmatimonadales</taxon>
        <taxon>Gemmatimonadaceae</taxon>
        <taxon>environmental samples</taxon>
    </lineage>
</organism>
<sequence>MLVYLNGEYLPRDRAMVPVDDRGFLFGDGVYEVSRALDGR</sequence>
<reference evidence="1" key="1">
    <citation type="submission" date="2020-02" db="EMBL/GenBank/DDBJ databases">
        <authorList>
            <person name="Meier V. D."/>
        </authorList>
    </citation>
    <scope>NUCLEOTIDE SEQUENCE</scope>
    <source>
        <strain evidence="1">AVDCRST_MAG11</strain>
    </source>
</reference>
<protein>
    <submittedName>
        <fullName evidence="1">D-alanine aminotransferase</fullName>
        <ecNumber evidence="1">2.6.1.21</ecNumber>
    </submittedName>
</protein>
<dbReference type="InterPro" id="IPR043131">
    <property type="entry name" value="BCAT-like_N"/>
</dbReference>
<dbReference type="EC" id="2.6.1.21" evidence="1"/>
<evidence type="ECO:0000313" key="1">
    <source>
        <dbReference type="EMBL" id="CAA9317547.1"/>
    </source>
</evidence>
<keyword evidence="1" id="KW-0808">Transferase</keyword>